<dbReference type="EMBL" id="CP025430">
    <property type="protein sequence ID" value="AUH63332.1"/>
    <property type="molecule type" value="Genomic_DNA"/>
</dbReference>
<feature type="chain" id="PRO_5014168951" description="D-galactarate dehydratase" evidence="2">
    <location>
        <begin position="18"/>
        <end position="176"/>
    </location>
</feature>
<dbReference type="Proteomes" id="UP000234530">
    <property type="component" value="Chromosome"/>
</dbReference>
<gene>
    <name evidence="3" type="ORF">CX676_03475</name>
</gene>
<name>A0A2H5EVK5_9RHOB</name>
<evidence type="ECO:0008006" key="5">
    <source>
        <dbReference type="Google" id="ProtNLM"/>
    </source>
</evidence>
<dbReference type="OrthoDB" id="7871639at2"/>
<protein>
    <recommendedName>
        <fullName evidence="5">D-galactarate dehydratase</fullName>
    </recommendedName>
</protein>
<reference evidence="3 4" key="1">
    <citation type="journal article" date="2013" name="Antonie Van Leeuwenhoek">
        <title>Paracoccus zhejiangensis sp. nov., isolated from activated sludge in wastewater-treatment system.</title>
        <authorList>
            <person name="Wu Z.G."/>
            <person name="Zhang D.F."/>
            <person name="Liu Y.L."/>
            <person name="Wang F."/>
            <person name="Jiang X."/>
            <person name="Li C."/>
            <person name="Li S.P."/>
            <person name="Hong Q."/>
            <person name="Li W.J."/>
        </authorList>
    </citation>
    <scope>NUCLEOTIDE SEQUENCE [LARGE SCALE GENOMIC DNA]</scope>
    <source>
        <strain evidence="3 4">J6</strain>
    </source>
</reference>
<evidence type="ECO:0000256" key="1">
    <source>
        <dbReference type="SAM" id="MobiDB-lite"/>
    </source>
</evidence>
<dbReference type="PROSITE" id="PS51257">
    <property type="entry name" value="PROKAR_LIPOPROTEIN"/>
    <property type="match status" value="1"/>
</dbReference>
<sequence>MTPFRTLLLLTPAIALAGCTGLQSTTASRPAGTTTTTAASEAPVDAATAAKIEAAAAITRAPAPRPAARASAASLNTTTTEQRAAAAAPSAEAETKLGSTVASLGDATEPGFWIKTPLVKSRGVGRIVNPANGKSAKVDLIPLDGPASAGSQVSLPALQLLGVSLTDLPTLEVFKS</sequence>
<dbReference type="AlphaFoldDB" id="A0A2H5EVK5"/>
<accession>A0A2H5EVK5</accession>
<keyword evidence="2" id="KW-0732">Signal</keyword>
<proteinExistence type="predicted"/>
<dbReference type="KEGG" id="pzh:CX676_03475"/>
<evidence type="ECO:0000313" key="4">
    <source>
        <dbReference type="Proteomes" id="UP000234530"/>
    </source>
</evidence>
<keyword evidence="4" id="KW-1185">Reference proteome</keyword>
<evidence type="ECO:0000256" key="2">
    <source>
        <dbReference type="SAM" id="SignalP"/>
    </source>
</evidence>
<organism evidence="3 4">
    <name type="scientific">Paracoccus zhejiangensis</name>
    <dbReference type="NCBI Taxonomy" id="1077935"/>
    <lineage>
        <taxon>Bacteria</taxon>
        <taxon>Pseudomonadati</taxon>
        <taxon>Pseudomonadota</taxon>
        <taxon>Alphaproteobacteria</taxon>
        <taxon>Rhodobacterales</taxon>
        <taxon>Paracoccaceae</taxon>
        <taxon>Paracoccus</taxon>
    </lineage>
</organism>
<feature type="signal peptide" evidence="2">
    <location>
        <begin position="1"/>
        <end position="17"/>
    </location>
</feature>
<feature type="region of interest" description="Disordered" evidence="1">
    <location>
        <begin position="61"/>
        <end position="92"/>
    </location>
</feature>
<dbReference type="RefSeq" id="WP_101751374.1">
    <property type="nucleotide sequence ID" value="NZ_CP025430.1"/>
</dbReference>
<evidence type="ECO:0000313" key="3">
    <source>
        <dbReference type="EMBL" id="AUH63332.1"/>
    </source>
</evidence>